<reference evidence="16" key="1">
    <citation type="submission" date="2021-01" db="UniProtKB">
        <authorList>
            <consortium name="EnsemblPlants"/>
        </authorList>
    </citation>
    <scope>IDENTIFICATION</scope>
</reference>
<evidence type="ECO:0000256" key="2">
    <source>
        <dbReference type="ARBA" id="ARBA00005189"/>
    </source>
</evidence>
<keyword evidence="17" id="KW-1185">Reference proteome</keyword>
<keyword evidence="11 14" id="KW-0472">Membrane</keyword>
<keyword evidence="6" id="KW-0276">Fatty acid metabolism</keyword>
<organism evidence="16 17">
    <name type="scientific">Kalanchoe fedtschenkoi</name>
    <name type="common">Lavender scallops</name>
    <name type="synonym">South American air plant</name>
    <dbReference type="NCBI Taxonomy" id="63787"/>
    <lineage>
        <taxon>Eukaryota</taxon>
        <taxon>Viridiplantae</taxon>
        <taxon>Streptophyta</taxon>
        <taxon>Embryophyta</taxon>
        <taxon>Tracheophyta</taxon>
        <taxon>Spermatophyta</taxon>
        <taxon>Magnoliopsida</taxon>
        <taxon>eudicotyledons</taxon>
        <taxon>Gunneridae</taxon>
        <taxon>Pentapetalae</taxon>
        <taxon>Saxifragales</taxon>
        <taxon>Crassulaceae</taxon>
        <taxon>Kalanchoe</taxon>
    </lineage>
</organism>
<dbReference type="Pfam" id="PF00487">
    <property type="entry name" value="FA_desaturase"/>
    <property type="match status" value="1"/>
</dbReference>
<name>A0A7N0RF19_KALFE</name>
<dbReference type="Gramene" id="Kaladp0010s0108.1.v1.1">
    <property type="protein sequence ID" value="Kaladp0010s0108.1.v1.1.CDS.1"/>
    <property type="gene ID" value="Kaladp0010s0108.v1.1"/>
</dbReference>
<feature type="transmembrane region" description="Helical" evidence="14">
    <location>
        <begin position="18"/>
        <end position="36"/>
    </location>
</feature>
<dbReference type="AlphaFoldDB" id="A0A7N0RF19"/>
<dbReference type="Proteomes" id="UP000594263">
    <property type="component" value="Unplaced"/>
</dbReference>
<keyword evidence="7 14" id="KW-1133">Transmembrane helix</keyword>
<feature type="domain" description="Fatty acid desaturase" evidence="15">
    <location>
        <begin position="39"/>
        <end position="259"/>
    </location>
</feature>
<keyword evidence="10" id="KW-0443">Lipid metabolism</keyword>
<evidence type="ECO:0000256" key="6">
    <source>
        <dbReference type="ARBA" id="ARBA00022832"/>
    </source>
</evidence>
<evidence type="ECO:0000259" key="15">
    <source>
        <dbReference type="Pfam" id="PF00487"/>
    </source>
</evidence>
<keyword evidence="4 13" id="KW-0444">Lipid biosynthesis</keyword>
<feature type="transmembrane region" description="Helical" evidence="14">
    <location>
        <begin position="160"/>
        <end position="184"/>
    </location>
</feature>
<sequence>MERKPRPFWGRRWHPSDVFKLAVLAAMHMLCLFAPFCFTWPAFWVGAALSVVTGLFGITLSYHRNLTHKSFTLPKWLEYAFAYCGVLALEGDPIDWVSTHRYHHRFTDSSKDPHSPVEGFWFSHVGWILDRGYLTEKCGQASNVSDLRKQIFYRFIEKTYYFHALAPVPVLYLAGGFPFVVWGLGVRVVVVRHATWTVNSVCHRWGTRDWDTGDMSRNNWFIALLTFGEGWHNNHHAFEWSARHGLEWWQVDATWGVIRLLEAAGLAADVKLPSEAHKKMAFQR</sequence>
<dbReference type="PRINTS" id="PR00075">
    <property type="entry name" value="FACDDSATRASE"/>
</dbReference>
<dbReference type="PANTHER" id="PTHR11351:SF31">
    <property type="entry name" value="DESATURASE 1, ISOFORM A-RELATED"/>
    <property type="match status" value="1"/>
</dbReference>
<accession>A0A7N0RF19</accession>
<evidence type="ECO:0000256" key="13">
    <source>
        <dbReference type="RuleBase" id="RU000581"/>
    </source>
</evidence>
<evidence type="ECO:0000256" key="8">
    <source>
        <dbReference type="ARBA" id="ARBA00023002"/>
    </source>
</evidence>
<comment type="similarity">
    <text evidence="3 13">Belongs to the fatty acid desaturase type 1 family.</text>
</comment>
<evidence type="ECO:0000256" key="10">
    <source>
        <dbReference type="ARBA" id="ARBA00023098"/>
    </source>
</evidence>
<keyword evidence="9" id="KW-0408">Iron</keyword>
<evidence type="ECO:0000256" key="5">
    <source>
        <dbReference type="ARBA" id="ARBA00022692"/>
    </source>
</evidence>
<protein>
    <recommendedName>
        <fullName evidence="15">Fatty acid desaturase domain-containing protein</fullName>
    </recommendedName>
</protein>
<comment type="pathway">
    <text evidence="2">Lipid metabolism.</text>
</comment>
<comment type="subcellular location">
    <subcellularLocation>
        <location evidence="1">Membrane</location>
        <topology evidence="1">Multi-pass membrane protein</topology>
    </subcellularLocation>
</comment>
<dbReference type="PANTHER" id="PTHR11351">
    <property type="entry name" value="ACYL-COA DESATURASE"/>
    <property type="match status" value="1"/>
</dbReference>
<keyword evidence="8 13" id="KW-0560">Oxidoreductase</keyword>
<proteinExistence type="inferred from homology"/>
<dbReference type="InterPro" id="IPR015876">
    <property type="entry name" value="Acyl-CoA_DS"/>
</dbReference>
<feature type="transmembrane region" description="Helical" evidence="14">
    <location>
        <begin position="42"/>
        <end position="62"/>
    </location>
</feature>
<keyword evidence="12 13" id="KW-0275">Fatty acid biosynthesis</keyword>
<evidence type="ECO:0000256" key="3">
    <source>
        <dbReference type="ARBA" id="ARBA00009295"/>
    </source>
</evidence>
<comment type="domain">
    <text evidence="13">The histidine box domains are involved in binding the catalytic metal ions.</text>
</comment>
<dbReference type="EnsemblPlants" id="Kaladp0010s0108.1.v1.1">
    <property type="protein sequence ID" value="Kaladp0010s0108.1.v1.1.CDS.1"/>
    <property type="gene ID" value="Kaladp0010s0108.v1.1"/>
</dbReference>
<dbReference type="GO" id="GO:0016717">
    <property type="term" value="F:oxidoreductase activity, acting on paired donors, with oxidation of a pair of donors resulting in the reduction of molecular oxygen to two molecules of water"/>
    <property type="evidence" value="ECO:0007669"/>
    <property type="project" value="InterPro"/>
</dbReference>
<evidence type="ECO:0000313" key="16">
    <source>
        <dbReference type="EnsemblPlants" id="Kaladp0010s0108.1.v1.1.CDS.1"/>
    </source>
</evidence>
<evidence type="ECO:0000256" key="9">
    <source>
        <dbReference type="ARBA" id="ARBA00023004"/>
    </source>
</evidence>
<dbReference type="OMA" id="VILMIFQ"/>
<dbReference type="CDD" id="cd03505">
    <property type="entry name" value="Delta9-FADS-like"/>
    <property type="match status" value="1"/>
</dbReference>
<keyword evidence="5 13" id="KW-0812">Transmembrane</keyword>
<evidence type="ECO:0000256" key="4">
    <source>
        <dbReference type="ARBA" id="ARBA00022516"/>
    </source>
</evidence>
<comment type="cofactor">
    <cofactor evidence="13">
        <name>Fe(2+)</name>
        <dbReference type="ChEBI" id="CHEBI:29033"/>
    </cofactor>
</comment>
<dbReference type="GO" id="GO:0042761">
    <property type="term" value="P:very long-chain fatty acid biosynthetic process"/>
    <property type="evidence" value="ECO:0007669"/>
    <property type="project" value="TreeGrafter"/>
</dbReference>
<evidence type="ECO:0000256" key="14">
    <source>
        <dbReference type="SAM" id="Phobius"/>
    </source>
</evidence>
<evidence type="ECO:0000256" key="12">
    <source>
        <dbReference type="ARBA" id="ARBA00023160"/>
    </source>
</evidence>
<dbReference type="GO" id="GO:0005789">
    <property type="term" value="C:endoplasmic reticulum membrane"/>
    <property type="evidence" value="ECO:0007669"/>
    <property type="project" value="TreeGrafter"/>
</dbReference>
<evidence type="ECO:0000256" key="7">
    <source>
        <dbReference type="ARBA" id="ARBA00022989"/>
    </source>
</evidence>
<evidence type="ECO:0000313" key="17">
    <source>
        <dbReference type="Proteomes" id="UP000594263"/>
    </source>
</evidence>
<evidence type="ECO:0000256" key="11">
    <source>
        <dbReference type="ARBA" id="ARBA00023136"/>
    </source>
</evidence>
<evidence type="ECO:0000256" key="1">
    <source>
        <dbReference type="ARBA" id="ARBA00004141"/>
    </source>
</evidence>
<dbReference type="InterPro" id="IPR005804">
    <property type="entry name" value="FA_desaturase_dom"/>
</dbReference>